<evidence type="ECO:0000256" key="1">
    <source>
        <dbReference type="ARBA" id="ARBA00012162"/>
    </source>
</evidence>
<evidence type="ECO:0000256" key="4">
    <source>
        <dbReference type="ARBA" id="ARBA00022691"/>
    </source>
</evidence>
<dbReference type="CDD" id="cd11642">
    <property type="entry name" value="SUMT"/>
    <property type="match status" value="1"/>
</dbReference>
<evidence type="ECO:0000256" key="2">
    <source>
        <dbReference type="ARBA" id="ARBA00022603"/>
    </source>
</evidence>
<dbReference type="GO" id="GO:0032259">
    <property type="term" value="P:methylation"/>
    <property type="evidence" value="ECO:0007669"/>
    <property type="project" value="UniProtKB-KW"/>
</dbReference>
<accession>A0A4R6BLQ1</accession>
<name>A0A4R6BLQ1_9STAP</name>
<evidence type="ECO:0000259" key="6">
    <source>
        <dbReference type="Pfam" id="PF00590"/>
    </source>
</evidence>
<sequence length="321" mass="35748">MGVGKVCFVGAGPGDPGLLTLKARRVIAHADVIIYDRLVNPLLLQLSKNDCELIYVGKNPDVKYMKQDAINEVINRAASRGKMIVRLKGGDPAIFGRLTEEVESLQGADYEVIPGITSATAAAVYSGFPLTDRQYSPHVTFATGHLQKDSVREIDFQALAKGGTLALYMGMKELSNIVDVLTENMGEHLPAAVVGHASYGYQKTVISDISHIVSEVERASITHPAMILVGDVIRCRHGESWFEKLPEFGECYLIVSEDKVDIDEVLERYDQGGYYYVIDELSNSKKQEKYRMVHQEVLKHIQFNHIEGDNQAKNIFKNLYQ</sequence>
<dbReference type="Gene3D" id="3.30.950.10">
    <property type="entry name" value="Methyltransferase, Cobalt-precorrin-4 Transmethylase, Domain 2"/>
    <property type="match status" value="1"/>
</dbReference>
<dbReference type="EMBL" id="SCWE01000001">
    <property type="protein sequence ID" value="TDM02730.1"/>
    <property type="molecule type" value="Genomic_DNA"/>
</dbReference>
<dbReference type="GO" id="GO:0019354">
    <property type="term" value="P:siroheme biosynthetic process"/>
    <property type="evidence" value="ECO:0007669"/>
    <property type="project" value="InterPro"/>
</dbReference>
<protein>
    <recommendedName>
        <fullName evidence="1">uroporphyrinogen-III C-methyltransferase</fullName>
        <ecNumber evidence="1">2.1.1.107</ecNumber>
    </recommendedName>
</protein>
<dbReference type="Proteomes" id="UP000295328">
    <property type="component" value="Unassembled WGS sequence"/>
</dbReference>
<dbReference type="PROSITE" id="PS00839">
    <property type="entry name" value="SUMT_1"/>
    <property type="match status" value="1"/>
</dbReference>
<dbReference type="InterPro" id="IPR014777">
    <property type="entry name" value="4pyrrole_Mease_sub1"/>
</dbReference>
<keyword evidence="4" id="KW-0949">S-adenosyl-L-methionine</keyword>
<gene>
    <name evidence="7" type="primary">cobA</name>
    <name evidence="7" type="ORF">ERX37_01170</name>
</gene>
<evidence type="ECO:0000313" key="7">
    <source>
        <dbReference type="EMBL" id="TDM02730.1"/>
    </source>
</evidence>
<dbReference type="Pfam" id="PF00590">
    <property type="entry name" value="TP_methylase"/>
    <property type="match status" value="1"/>
</dbReference>
<organism evidence="7 8">
    <name type="scientific">Macrococcus hajekii</name>
    <dbReference type="NCBI Taxonomy" id="198482"/>
    <lineage>
        <taxon>Bacteria</taxon>
        <taxon>Bacillati</taxon>
        <taxon>Bacillota</taxon>
        <taxon>Bacilli</taxon>
        <taxon>Bacillales</taxon>
        <taxon>Staphylococcaceae</taxon>
        <taxon>Macrococcus</taxon>
    </lineage>
</organism>
<dbReference type="InterPro" id="IPR006366">
    <property type="entry name" value="CobA/CysG_C"/>
</dbReference>
<keyword evidence="3 7" id="KW-0808">Transferase</keyword>
<dbReference type="PANTHER" id="PTHR45790">
    <property type="entry name" value="SIROHEME SYNTHASE-RELATED"/>
    <property type="match status" value="1"/>
</dbReference>
<dbReference type="Gene3D" id="3.40.1010.10">
    <property type="entry name" value="Cobalt-precorrin-4 Transmethylase, Domain 1"/>
    <property type="match status" value="1"/>
</dbReference>
<dbReference type="InterPro" id="IPR035996">
    <property type="entry name" value="4pyrrol_Methylase_sf"/>
</dbReference>
<comment type="caution">
    <text evidence="7">The sequence shown here is derived from an EMBL/GenBank/DDBJ whole genome shotgun (WGS) entry which is preliminary data.</text>
</comment>
<dbReference type="AlphaFoldDB" id="A0A4R6BLQ1"/>
<evidence type="ECO:0000256" key="5">
    <source>
        <dbReference type="ARBA" id="ARBA00023244"/>
    </source>
</evidence>
<dbReference type="EC" id="2.1.1.107" evidence="1"/>
<dbReference type="InterPro" id="IPR014776">
    <property type="entry name" value="4pyrrole_Mease_sub2"/>
</dbReference>
<dbReference type="SUPFAM" id="SSF53790">
    <property type="entry name" value="Tetrapyrrole methylase"/>
    <property type="match status" value="1"/>
</dbReference>
<dbReference type="InterPro" id="IPR003043">
    <property type="entry name" value="Uropor_MeTrfase_CS"/>
</dbReference>
<dbReference type="InterPro" id="IPR050161">
    <property type="entry name" value="Siro_Cobalamin_biosynth"/>
</dbReference>
<dbReference type="NCBIfam" id="NF004790">
    <property type="entry name" value="PRK06136.1"/>
    <property type="match status" value="1"/>
</dbReference>
<dbReference type="OrthoDB" id="9815856at2"/>
<dbReference type="RefSeq" id="WP_133428818.1">
    <property type="nucleotide sequence ID" value="NZ_BMCC01000002.1"/>
</dbReference>
<evidence type="ECO:0000313" key="8">
    <source>
        <dbReference type="Proteomes" id="UP000295328"/>
    </source>
</evidence>
<keyword evidence="5" id="KW-0627">Porphyrin biosynthesis</keyword>
<dbReference type="PANTHER" id="PTHR45790:SF3">
    <property type="entry name" value="S-ADENOSYL-L-METHIONINE-DEPENDENT UROPORPHYRINOGEN III METHYLTRANSFERASE, CHLOROPLASTIC"/>
    <property type="match status" value="1"/>
</dbReference>
<proteinExistence type="predicted"/>
<dbReference type="NCBIfam" id="TIGR01469">
    <property type="entry name" value="cobA_cysG_Cterm"/>
    <property type="match status" value="1"/>
</dbReference>
<dbReference type="FunFam" id="3.40.1010.10:FF:000001">
    <property type="entry name" value="Siroheme synthase"/>
    <property type="match status" value="1"/>
</dbReference>
<keyword evidence="8" id="KW-1185">Reference proteome</keyword>
<reference evidence="7 8" key="1">
    <citation type="submission" date="2019-01" db="EMBL/GenBank/DDBJ databases">
        <title>Draft genome sequences of the type strains of six Macrococcus species.</title>
        <authorList>
            <person name="Mazhar S."/>
            <person name="Altermann E."/>
            <person name="Hill C."/>
            <person name="Mcauliffe O."/>
        </authorList>
    </citation>
    <scope>NUCLEOTIDE SEQUENCE [LARGE SCALE GENOMIC DNA]</scope>
    <source>
        <strain evidence="7 8">CCM4809</strain>
    </source>
</reference>
<dbReference type="InterPro" id="IPR000878">
    <property type="entry name" value="4pyrrol_Mease"/>
</dbReference>
<feature type="domain" description="Tetrapyrrole methylase" evidence="6">
    <location>
        <begin position="5"/>
        <end position="211"/>
    </location>
</feature>
<keyword evidence="2 7" id="KW-0489">Methyltransferase</keyword>
<dbReference type="GO" id="GO:0004851">
    <property type="term" value="F:uroporphyrin-III C-methyltransferase activity"/>
    <property type="evidence" value="ECO:0007669"/>
    <property type="project" value="UniProtKB-EC"/>
</dbReference>
<evidence type="ECO:0000256" key="3">
    <source>
        <dbReference type="ARBA" id="ARBA00022679"/>
    </source>
</evidence>